<reference evidence="2 3" key="1">
    <citation type="submission" date="2015-08" db="EMBL/GenBank/DDBJ databases">
        <authorList>
            <person name="Babu N.S."/>
            <person name="Beckwith C.J."/>
            <person name="Beseler K.G."/>
            <person name="Brison A."/>
            <person name="Carone J.V."/>
            <person name="Caskin T.P."/>
            <person name="Diamond M."/>
            <person name="Durham M.E."/>
            <person name="Foxe J.M."/>
            <person name="Go M."/>
            <person name="Henderson B.A."/>
            <person name="Jones I.B."/>
            <person name="McGettigan J.A."/>
            <person name="Micheletti S.J."/>
            <person name="Nasrallah M.E."/>
            <person name="Ortiz D."/>
            <person name="Piller C.R."/>
            <person name="Privatt S.R."/>
            <person name="Schneider S.L."/>
            <person name="Sharp S."/>
            <person name="Smith T.C."/>
            <person name="Stanton J.D."/>
            <person name="Ullery H.E."/>
            <person name="Wilson R.J."/>
            <person name="Serrano M.G."/>
            <person name="Buck G."/>
            <person name="Lee V."/>
            <person name="Wang Y."/>
            <person name="Carvalho R."/>
            <person name="Voegtly L."/>
            <person name="Shi R."/>
            <person name="Duckworth R."/>
            <person name="Johnson A."/>
            <person name="Loviza R."/>
            <person name="Walstead R."/>
            <person name="Shah Z."/>
            <person name="Kiflezghi M."/>
            <person name="Wade K."/>
            <person name="Ball S.L."/>
            <person name="Bradley K.W."/>
            <person name="Asai D.J."/>
            <person name="Bowman C.A."/>
            <person name="Russell D.A."/>
            <person name="Pope W.H."/>
            <person name="Jacobs-Sera D."/>
            <person name="Hendrix R.W."/>
            <person name="Hatfull G.F."/>
        </authorList>
    </citation>
    <scope>NUCLEOTIDE SEQUENCE [LARGE SCALE GENOMIC DNA]</scope>
    <source>
        <strain evidence="2 3">DSM 27648</strain>
    </source>
</reference>
<sequence length="49" mass="5550">MGPTFVAQRARSCTRKSACHFHDRGRKRPKEKAPHPARARGFCSLTKRG</sequence>
<proteinExistence type="predicted"/>
<dbReference type="KEGG" id="llu:AKJ09_02449"/>
<dbReference type="STRING" id="1391654.AKJ09_02449"/>
<gene>
    <name evidence="2" type="ORF">AKJ09_02449</name>
</gene>
<evidence type="ECO:0000256" key="1">
    <source>
        <dbReference type="SAM" id="MobiDB-lite"/>
    </source>
</evidence>
<dbReference type="AlphaFoldDB" id="A0A0K1PQG7"/>
<accession>A0A0K1PQG7</accession>
<evidence type="ECO:0000313" key="2">
    <source>
        <dbReference type="EMBL" id="AKU95785.1"/>
    </source>
</evidence>
<feature type="compositionally biased region" description="Basic residues" evidence="1">
    <location>
        <begin position="16"/>
        <end position="38"/>
    </location>
</feature>
<dbReference type="Proteomes" id="UP000064967">
    <property type="component" value="Chromosome"/>
</dbReference>
<organism evidence="2 3">
    <name type="scientific">Labilithrix luteola</name>
    <dbReference type="NCBI Taxonomy" id="1391654"/>
    <lineage>
        <taxon>Bacteria</taxon>
        <taxon>Pseudomonadati</taxon>
        <taxon>Myxococcota</taxon>
        <taxon>Polyangia</taxon>
        <taxon>Polyangiales</taxon>
        <taxon>Labilitrichaceae</taxon>
        <taxon>Labilithrix</taxon>
    </lineage>
</organism>
<evidence type="ECO:0000313" key="3">
    <source>
        <dbReference type="Proteomes" id="UP000064967"/>
    </source>
</evidence>
<protein>
    <submittedName>
        <fullName evidence="2">Uncharacterized protein</fullName>
    </submittedName>
</protein>
<dbReference type="EMBL" id="CP012333">
    <property type="protein sequence ID" value="AKU95785.1"/>
    <property type="molecule type" value="Genomic_DNA"/>
</dbReference>
<feature type="region of interest" description="Disordered" evidence="1">
    <location>
        <begin position="16"/>
        <end position="49"/>
    </location>
</feature>
<keyword evidence="3" id="KW-1185">Reference proteome</keyword>
<name>A0A0K1PQG7_9BACT</name>